<protein>
    <recommendedName>
        <fullName evidence="2">YkuD domain-containing protein</fullName>
    </recommendedName>
</protein>
<reference evidence="1" key="1">
    <citation type="submission" date="2012-01" db="EMBL/GenBank/DDBJ databases">
        <title>The Genome Sequence of Treponema denticola OTK.</title>
        <authorList>
            <consortium name="The Broad Institute Genome Sequencing Platform"/>
            <person name="Earl A."/>
            <person name="Ward D."/>
            <person name="Feldgarden M."/>
            <person name="Gevers D."/>
            <person name="Blanton J.M."/>
            <person name="Fenno C.J."/>
            <person name="Baranova O.V."/>
            <person name="Mathney J."/>
            <person name="Dewhirst F.E."/>
            <person name="Izard J."/>
            <person name="Young S.K."/>
            <person name="Zeng Q."/>
            <person name="Gargeya S."/>
            <person name="Fitzgerald M."/>
            <person name="Haas B."/>
            <person name="Abouelleil A."/>
            <person name="Alvarado L."/>
            <person name="Arachchi H.M."/>
            <person name="Berlin A."/>
            <person name="Chapman S.B."/>
            <person name="Gearin G."/>
            <person name="Goldberg J."/>
            <person name="Griggs A."/>
            <person name="Gujja S."/>
            <person name="Hansen M."/>
            <person name="Heiman D."/>
            <person name="Howarth C."/>
            <person name="Larimer J."/>
            <person name="Lui A."/>
            <person name="MacDonald P.J.P."/>
            <person name="McCowen C."/>
            <person name="Montmayeur A."/>
            <person name="Murphy C."/>
            <person name="Neiman D."/>
            <person name="Pearson M."/>
            <person name="Priest M."/>
            <person name="Roberts A."/>
            <person name="Saif S."/>
            <person name="Shea T."/>
            <person name="Sisk P."/>
            <person name="Stolte C."/>
            <person name="Sykes S."/>
            <person name="Wortman J."/>
            <person name="Nusbaum C."/>
            <person name="Birren B."/>
        </authorList>
    </citation>
    <scope>NUCLEOTIDE SEQUENCE [LARGE SCALE GENOMIC DNA]</scope>
    <source>
        <strain evidence="1">OTK</strain>
    </source>
</reference>
<dbReference type="EMBL" id="AGDY01000004">
    <property type="protein sequence ID" value="EMB23301.1"/>
    <property type="molecule type" value="Genomic_DNA"/>
</dbReference>
<sequence>MLRIKILRYKKSYDFKAFPEKEDGFQNNWKNNSLDDLILLKDGEEIFKAKCQTVANYCFGEMFRAGDVTFGASVSEGEFTIKTFVPPRKFNGEIHAIIKTKTVDGGVIDHNAMQTTKDGFQNGRWLIHNRYSFKLGKDTNYAWSAGCFILSSKDLERFNSVLKNNGVRAGNEIGGFLTEV</sequence>
<name>A0A0F6MR13_TREDN</name>
<dbReference type="AlphaFoldDB" id="A0A0F6MR13"/>
<gene>
    <name evidence="1" type="ORF">HMPREF9723_00439</name>
</gene>
<evidence type="ECO:0008006" key="2">
    <source>
        <dbReference type="Google" id="ProtNLM"/>
    </source>
</evidence>
<dbReference type="PATRIC" id="fig|999434.4.peg.461"/>
<dbReference type="HOGENOM" id="CLU_1495558_0_0_12"/>
<dbReference type="RefSeq" id="WP_002690671.1">
    <property type="nucleotide sequence ID" value="NZ_CM001797.1"/>
</dbReference>
<organism evidence="1">
    <name type="scientific">Treponema denticola OTK</name>
    <dbReference type="NCBI Taxonomy" id="999434"/>
    <lineage>
        <taxon>Bacteria</taxon>
        <taxon>Pseudomonadati</taxon>
        <taxon>Spirochaetota</taxon>
        <taxon>Spirochaetia</taxon>
        <taxon>Spirochaetales</taxon>
        <taxon>Treponemataceae</taxon>
        <taxon>Treponema</taxon>
    </lineage>
</organism>
<comment type="caution">
    <text evidence="1">The sequence shown here is derived from an EMBL/GenBank/DDBJ whole genome shotgun (WGS) entry which is preliminary data.</text>
</comment>
<dbReference type="Proteomes" id="UP000011701">
    <property type="component" value="Chromosome"/>
</dbReference>
<evidence type="ECO:0000313" key="1">
    <source>
        <dbReference type="EMBL" id="EMB23301.1"/>
    </source>
</evidence>
<proteinExistence type="predicted"/>
<accession>A0A0F6MR13</accession>